<comment type="caution">
    <text evidence="4">The sequence shown here is derived from an EMBL/GenBank/DDBJ whole genome shotgun (WGS) entry which is preliminary data.</text>
</comment>
<dbReference type="OrthoDB" id="2534600at2759"/>
<dbReference type="SMART" id="SM00066">
    <property type="entry name" value="GAL4"/>
    <property type="match status" value="1"/>
</dbReference>
<keyword evidence="1" id="KW-0539">Nucleus</keyword>
<dbReference type="SUPFAM" id="SSF57701">
    <property type="entry name" value="Zn2/Cys6 DNA-binding domain"/>
    <property type="match status" value="1"/>
</dbReference>
<feature type="region of interest" description="Disordered" evidence="2">
    <location>
        <begin position="22"/>
        <end position="64"/>
    </location>
</feature>
<dbReference type="PROSITE" id="PS00463">
    <property type="entry name" value="ZN2_CY6_FUNGAL_1"/>
    <property type="match status" value="1"/>
</dbReference>
<proteinExistence type="predicted"/>
<reference evidence="4 5" key="1">
    <citation type="submission" date="2016-07" db="EMBL/GenBank/DDBJ databases">
        <title>Pervasive Adenine N6-methylation of Active Genes in Fungi.</title>
        <authorList>
            <consortium name="DOE Joint Genome Institute"/>
            <person name="Mondo S.J."/>
            <person name="Dannebaum R.O."/>
            <person name="Kuo R.C."/>
            <person name="Labutti K."/>
            <person name="Haridas S."/>
            <person name="Kuo A."/>
            <person name="Salamov A."/>
            <person name="Ahrendt S.R."/>
            <person name="Lipzen A."/>
            <person name="Sullivan W."/>
            <person name="Andreopoulos W.B."/>
            <person name="Clum A."/>
            <person name="Lindquist E."/>
            <person name="Daum C."/>
            <person name="Ramamoorthy G.K."/>
            <person name="Gryganskyi A."/>
            <person name="Culley D."/>
            <person name="Magnuson J.K."/>
            <person name="James T.Y."/>
            <person name="O'Malley M.A."/>
            <person name="Stajich J.E."/>
            <person name="Spatafora J.W."/>
            <person name="Visel A."/>
            <person name="Grigoriev I.V."/>
        </authorList>
    </citation>
    <scope>NUCLEOTIDE SEQUENCE [LARGE SCALE GENOMIC DNA]</scope>
    <source>
        <strain evidence="4 5">62-1032</strain>
    </source>
</reference>
<dbReference type="InterPro" id="IPR050987">
    <property type="entry name" value="AtrR-like"/>
</dbReference>
<feature type="domain" description="Zn(2)-C6 fungal-type" evidence="3">
    <location>
        <begin position="65"/>
        <end position="95"/>
    </location>
</feature>
<dbReference type="CDD" id="cd00067">
    <property type="entry name" value="GAL4"/>
    <property type="match status" value="1"/>
</dbReference>
<protein>
    <recommendedName>
        <fullName evidence="3">Zn(2)-C6 fungal-type domain-containing protein</fullName>
    </recommendedName>
</protein>
<dbReference type="GO" id="GO:0000981">
    <property type="term" value="F:DNA-binding transcription factor activity, RNA polymerase II-specific"/>
    <property type="evidence" value="ECO:0007669"/>
    <property type="project" value="InterPro"/>
</dbReference>
<dbReference type="AlphaFoldDB" id="A0A1Y2G264"/>
<dbReference type="PANTHER" id="PTHR46910:SF38">
    <property type="entry name" value="ZN(2)-C6 FUNGAL-TYPE DOMAIN-CONTAINING PROTEIN"/>
    <property type="match status" value="1"/>
</dbReference>
<evidence type="ECO:0000313" key="4">
    <source>
        <dbReference type="EMBL" id="ORY91448.1"/>
    </source>
</evidence>
<keyword evidence="5" id="KW-1185">Reference proteome</keyword>
<evidence type="ECO:0000256" key="2">
    <source>
        <dbReference type="SAM" id="MobiDB-lite"/>
    </source>
</evidence>
<dbReference type="PANTHER" id="PTHR46910">
    <property type="entry name" value="TRANSCRIPTION FACTOR PDR1"/>
    <property type="match status" value="1"/>
</dbReference>
<dbReference type="CDD" id="cd12148">
    <property type="entry name" value="fungal_TF_MHR"/>
    <property type="match status" value="1"/>
</dbReference>
<dbReference type="PROSITE" id="PS50048">
    <property type="entry name" value="ZN2_CY6_FUNGAL_2"/>
    <property type="match status" value="1"/>
</dbReference>
<sequence length="727" mass="78480">MEDLPVFGSGLPELEQDFSWLLSMPQQLQPSPTAPAPLPPFVSTSTSPPDSLSPPTEPPAKRQKSCQACRLRRVKCERPPGSNDCTACISRGFSCLPMPARPPKKAAATRDGKRIVQARALFGGAPKDDAASNSVDLALLELQSASSTSHSPPMEASYIFPSSYASRINTMEVQGAVAGSLMDLYLTTQPTIALIEDTNFRVTFEAAGRRLGQLDDQAQVLCAAVLAIGARVSDHPLLVGRGAPRLIELSSSAKAGVNLTEFGQRREATCRALAETAVKLVDEKATLRVASIESIAALMLVEGLLDSDDASLQASRPYVQAMNGHARALLALPGTTPEARSRLSGSVLGWTAYVRDALWAANTGTAPSFSDDDLYQLREHGDRDVSLEKALALPPLADPIVSFWTLLIPFMHHVTNLARDTSSKLTGVRARAAERIDEDFAADFLARVDVGVNAVPEVVRRSKFFVNLPKGRAGQDVGTIVRSLRVTLYNLMFLLDRVVSQRVGARFNEPPRATITELAPWPTIPGPASDEAYWARLLQLKTRAAQSALRGARGVAQVIGEAVESGVPIGTHECLDIRGTLLLFSRLPIWAARILEAPVAEEGGSLDFTFDVKLSELRMTLKALYSIAWAHYKLSVSTIPWIQSEIVKLEAKQAHHLLAAAAFVSTTQGLDSQPSFSPFDNDVLSNTSIPTTPWSDEELNAILNTLEHDLGDASALAMIPSTLDQYN</sequence>
<evidence type="ECO:0000259" key="3">
    <source>
        <dbReference type="PROSITE" id="PS50048"/>
    </source>
</evidence>
<gene>
    <name evidence="4" type="ORF">BCR35DRAFT_298608</name>
</gene>
<dbReference type="Proteomes" id="UP000193467">
    <property type="component" value="Unassembled WGS sequence"/>
</dbReference>
<evidence type="ECO:0000313" key="5">
    <source>
        <dbReference type="Proteomes" id="UP000193467"/>
    </source>
</evidence>
<evidence type="ECO:0000256" key="1">
    <source>
        <dbReference type="ARBA" id="ARBA00023242"/>
    </source>
</evidence>
<dbReference type="InterPro" id="IPR036864">
    <property type="entry name" value="Zn2-C6_fun-type_DNA-bd_sf"/>
</dbReference>
<dbReference type="InParanoid" id="A0A1Y2G264"/>
<dbReference type="Gene3D" id="4.10.240.10">
    <property type="entry name" value="Zn(2)-C6 fungal-type DNA-binding domain"/>
    <property type="match status" value="1"/>
</dbReference>
<dbReference type="STRING" id="106004.A0A1Y2G264"/>
<dbReference type="InterPro" id="IPR001138">
    <property type="entry name" value="Zn2Cys6_DnaBD"/>
</dbReference>
<dbReference type="GO" id="GO:0008270">
    <property type="term" value="F:zinc ion binding"/>
    <property type="evidence" value="ECO:0007669"/>
    <property type="project" value="InterPro"/>
</dbReference>
<name>A0A1Y2G264_9BASI</name>
<organism evidence="4 5">
    <name type="scientific">Leucosporidium creatinivorum</name>
    <dbReference type="NCBI Taxonomy" id="106004"/>
    <lineage>
        <taxon>Eukaryota</taxon>
        <taxon>Fungi</taxon>
        <taxon>Dikarya</taxon>
        <taxon>Basidiomycota</taxon>
        <taxon>Pucciniomycotina</taxon>
        <taxon>Microbotryomycetes</taxon>
        <taxon>Leucosporidiales</taxon>
        <taxon>Leucosporidium</taxon>
    </lineage>
</organism>
<accession>A0A1Y2G264</accession>
<dbReference type="EMBL" id="MCGR01000002">
    <property type="protein sequence ID" value="ORY91448.1"/>
    <property type="molecule type" value="Genomic_DNA"/>
</dbReference>